<evidence type="ECO:0000259" key="4">
    <source>
        <dbReference type="PROSITE" id="PS50887"/>
    </source>
</evidence>
<dbReference type="GO" id="GO:0007165">
    <property type="term" value="P:signal transduction"/>
    <property type="evidence" value="ECO:0007669"/>
    <property type="project" value="InterPro"/>
</dbReference>
<dbReference type="NCBIfam" id="TIGR00254">
    <property type="entry name" value="GGDEF"/>
    <property type="match status" value="1"/>
</dbReference>
<dbReference type="HOGENOM" id="CLU_000445_70_46_6"/>
<feature type="transmembrane region" description="Helical" evidence="1">
    <location>
        <begin position="271"/>
        <end position="289"/>
    </location>
</feature>
<protein>
    <submittedName>
        <fullName evidence="5">Predicted signal transduction protein containing a membrane domain, an EAL and a GGDEF domain</fullName>
    </submittedName>
</protein>
<dbReference type="InterPro" id="IPR029787">
    <property type="entry name" value="Nucleotide_cyclase"/>
</dbReference>
<dbReference type="PROSITE" id="PS50887">
    <property type="entry name" value="GGDEF"/>
    <property type="match status" value="1"/>
</dbReference>
<dbReference type="Pfam" id="PF00990">
    <property type="entry name" value="GGDEF"/>
    <property type="match status" value="1"/>
</dbReference>
<feature type="domain" description="HAMP" evidence="3">
    <location>
        <begin position="291"/>
        <end position="344"/>
    </location>
</feature>
<dbReference type="GO" id="GO:0071111">
    <property type="term" value="F:cyclic-guanylate-specific phosphodiesterase activity"/>
    <property type="evidence" value="ECO:0007669"/>
    <property type="project" value="InterPro"/>
</dbReference>
<dbReference type="Proteomes" id="UP000000238">
    <property type="component" value="Chromosome"/>
</dbReference>
<dbReference type="SMART" id="SM00267">
    <property type="entry name" value="GGDEF"/>
    <property type="match status" value="1"/>
</dbReference>
<dbReference type="SUPFAM" id="SSF141868">
    <property type="entry name" value="EAL domain-like"/>
    <property type="match status" value="1"/>
</dbReference>
<keyword evidence="1" id="KW-0812">Transmembrane</keyword>
<dbReference type="PROSITE" id="PS50885">
    <property type="entry name" value="HAMP"/>
    <property type="match status" value="1"/>
</dbReference>
<dbReference type="Gene3D" id="6.10.340.10">
    <property type="match status" value="1"/>
</dbReference>
<sequence>MNSLRNQILLLSVSLVCVASLTILGAYWISIGHYTSDRINQDFSSAAKVFGQLIESREVQLTTTAEVLTSDFGFKQAVATQDTQTIQSVLNNHSERISADLMLLLDLSGALQASTQDSPSPIAKFAHQDLLRQALTHSGAAEFVAYQGELYQMIILPVYAPAPIGFAAIGFRLDSELAEELRQITNVHISFVWRDQGAAKVVSTLPRDKLNEALRAPETIPDTLLSLIQQKQTFSSKRRPLSGMGDSAIEAVLTVPLHNAFAEFAILRDRILLISALTFLLSIVGSMVLSHNLTKPLGRMVKIASDLSRGQYRNLTPISIATSEIKTLFQAFIKMGSDIEEREYKITYQATHDGLTGLFNRNKVIAEVEDALRRHNAPFLIISLNINGFKNINDTFGPKVGDDCLRAVGQRLVEFIPKNPVCARLGADEFLCLVDVFGNESARTICDKLLAHLARPFKVDDLRLTLSFSIGVAQYPEHAAAAEELLRRASIALDKARSERCALRFYESGEDEAHLRRLQLLQDLKLAIAEDDGQLCMYYQPKMHLASGRVDKCEALIRWSHPEQGFIPPDIFVELAEQAGLIASLTDWVTHTVINQVAEWRDQGIDLQAAINLSAQDLERDELLDNVLNQLETLKLPTRAISFELTERDMMSDADHAIALMQRFRQRGFTLSVDDYGIGYSSLSKLKQMPVSEIKIDKSFVIPLEQSASDKIIVRSTIELGHSFNLKVIAEGVESQRSMDLLAEMGCDYIQGYFLSKPMPAKELASWLRQRAQQLPSQAFGKV</sequence>
<dbReference type="InterPro" id="IPR050706">
    <property type="entry name" value="Cyclic-di-GMP_PDE-like"/>
</dbReference>
<dbReference type="PROSITE" id="PS50883">
    <property type="entry name" value="EAL"/>
    <property type="match status" value="1"/>
</dbReference>
<feature type="domain" description="EAL" evidence="2">
    <location>
        <begin position="517"/>
        <end position="772"/>
    </location>
</feature>
<dbReference type="InterPro" id="IPR029150">
    <property type="entry name" value="dCache_3"/>
</dbReference>
<name>Q2SM38_HAHCH</name>
<feature type="transmembrane region" description="Helical" evidence="1">
    <location>
        <begin position="6"/>
        <end position="29"/>
    </location>
</feature>
<evidence type="ECO:0000259" key="3">
    <source>
        <dbReference type="PROSITE" id="PS50885"/>
    </source>
</evidence>
<keyword evidence="1" id="KW-0472">Membrane</keyword>
<evidence type="ECO:0000313" key="6">
    <source>
        <dbReference type="Proteomes" id="UP000000238"/>
    </source>
</evidence>
<reference evidence="5 6" key="1">
    <citation type="journal article" date="2005" name="Nucleic Acids Res.">
        <title>Genomic blueprint of Hahella chejuensis, a marine microbe producing an algicidal agent.</title>
        <authorList>
            <person name="Jeong H."/>
            <person name="Yim J.H."/>
            <person name="Lee C."/>
            <person name="Choi S.-H."/>
            <person name="Park Y.K."/>
            <person name="Yoon S.H."/>
            <person name="Hur C.-G."/>
            <person name="Kang H.-Y."/>
            <person name="Kim D."/>
            <person name="Lee H.H."/>
            <person name="Park K.H."/>
            <person name="Park S.-H."/>
            <person name="Park H.-S."/>
            <person name="Lee H.K."/>
            <person name="Oh T.K."/>
            <person name="Kim J.F."/>
        </authorList>
    </citation>
    <scope>NUCLEOTIDE SEQUENCE [LARGE SCALE GENOMIC DNA]</scope>
    <source>
        <strain evidence="5 6">KCTC 2396</strain>
    </source>
</reference>
<dbReference type="AlphaFoldDB" id="Q2SM38"/>
<dbReference type="EMBL" id="CP000155">
    <property type="protein sequence ID" value="ABC28286.1"/>
    <property type="molecule type" value="Genomic_DNA"/>
</dbReference>
<dbReference type="InterPro" id="IPR043128">
    <property type="entry name" value="Rev_trsase/Diguanyl_cyclase"/>
</dbReference>
<dbReference type="STRING" id="349521.HCH_01424"/>
<dbReference type="Pfam" id="PF00563">
    <property type="entry name" value="EAL"/>
    <property type="match status" value="1"/>
</dbReference>
<dbReference type="KEGG" id="hch:HCH_01424"/>
<dbReference type="PANTHER" id="PTHR33121:SF19">
    <property type="entry name" value="CYCLIC DI-GMP PHOSPHODIESTERASE PA2567"/>
    <property type="match status" value="1"/>
</dbReference>
<dbReference type="OrthoDB" id="9804951at2"/>
<dbReference type="CDD" id="cd01949">
    <property type="entry name" value="GGDEF"/>
    <property type="match status" value="1"/>
</dbReference>
<proteinExistence type="predicted"/>
<dbReference type="InterPro" id="IPR000160">
    <property type="entry name" value="GGDEF_dom"/>
</dbReference>
<gene>
    <name evidence="5" type="ordered locus">HCH_01424</name>
</gene>
<dbReference type="CDD" id="cd01948">
    <property type="entry name" value="EAL"/>
    <property type="match status" value="1"/>
</dbReference>
<accession>Q2SM38</accession>
<dbReference type="InterPro" id="IPR035919">
    <property type="entry name" value="EAL_sf"/>
</dbReference>
<dbReference type="Pfam" id="PF14827">
    <property type="entry name" value="dCache_3"/>
    <property type="match status" value="1"/>
</dbReference>
<dbReference type="InterPro" id="IPR001633">
    <property type="entry name" value="EAL_dom"/>
</dbReference>
<dbReference type="SUPFAM" id="SSF55073">
    <property type="entry name" value="Nucleotide cyclase"/>
    <property type="match status" value="1"/>
</dbReference>
<dbReference type="PANTHER" id="PTHR33121">
    <property type="entry name" value="CYCLIC DI-GMP PHOSPHODIESTERASE PDEF"/>
    <property type="match status" value="1"/>
</dbReference>
<keyword evidence="6" id="KW-1185">Reference proteome</keyword>
<dbReference type="GO" id="GO:0016020">
    <property type="term" value="C:membrane"/>
    <property type="evidence" value="ECO:0007669"/>
    <property type="project" value="InterPro"/>
</dbReference>
<organism evidence="5 6">
    <name type="scientific">Hahella chejuensis (strain KCTC 2396)</name>
    <dbReference type="NCBI Taxonomy" id="349521"/>
    <lineage>
        <taxon>Bacteria</taxon>
        <taxon>Pseudomonadati</taxon>
        <taxon>Pseudomonadota</taxon>
        <taxon>Gammaproteobacteria</taxon>
        <taxon>Oceanospirillales</taxon>
        <taxon>Hahellaceae</taxon>
        <taxon>Hahella</taxon>
    </lineage>
</organism>
<keyword evidence="1" id="KW-1133">Transmembrane helix</keyword>
<feature type="domain" description="GGDEF" evidence="4">
    <location>
        <begin position="377"/>
        <end position="508"/>
    </location>
</feature>
<dbReference type="RefSeq" id="WP_011395359.1">
    <property type="nucleotide sequence ID" value="NC_007645.1"/>
</dbReference>
<dbReference type="Gene3D" id="3.20.20.450">
    <property type="entry name" value="EAL domain"/>
    <property type="match status" value="1"/>
</dbReference>
<dbReference type="Gene3D" id="3.30.70.270">
    <property type="match status" value="1"/>
</dbReference>
<evidence type="ECO:0000313" key="5">
    <source>
        <dbReference type="EMBL" id="ABC28286.1"/>
    </source>
</evidence>
<evidence type="ECO:0000256" key="1">
    <source>
        <dbReference type="SAM" id="Phobius"/>
    </source>
</evidence>
<dbReference type="eggNOG" id="COG5001">
    <property type="taxonomic scope" value="Bacteria"/>
</dbReference>
<dbReference type="InterPro" id="IPR003660">
    <property type="entry name" value="HAMP_dom"/>
</dbReference>
<dbReference type="SMART" id="SM00052">
    <property type="entry name" value="EAL"/>
    <property type="match status" value="1"/>
</dbReference>
<evidence type="ECO:0000259" key="2">
    <source>
        <dbReference type="PROSITE" id="PS50883"/>
    </source>
</evidence>